<dbReference type="Proteomes" id="UP001500051">
    <property type="component" value="Unassembled WGS sequence"/>
</dbReference>
<evidence type="ECO:0000313" key="2">
    <source>
        <dbReference type="EMBL" id="GAA3694924.1"/>
    </source>
</evidence>
<feature type="region of interest" description="Disordered" evidence="1">
    <location>
        <begin position="1"/>
        <end position="52"/>
    </location>
</feature>
<feature type="region of interest" description="Disordered" evidence="1">
    <location>
        <begin position="102"/>
        <end position="126"/>
    </location>
</feature>
<feature type="compositionally biased region" description="Polar residues" evidence="1">
    <location>
        <begin position="102"/>
        <end position="114"/>
    </location>
</feature>
<sequence>MSWAVVRGEGEGLAGAEARGAGTPDTVGGDEATGASGDPAPHAPKVVASTTSRQPISDFRILSPRTVTAAPMLAGAPGGFECDRHHDRAQGFHRVRQNRLTAMASTSPSMTPRSTLPPVGTTGQDR</sequence>
<organism evidence="2 3">
    <name type="scientific">Microlunatus aurantiacus</name>
    <dbReference type="NCBI Taxonomy" id="446786"/>
    <lineage>
        <taxon>Bacteria</taxon>
        <taxon>Bacillati</taxon>
        <taxon>Actinomycetota</taxon>
        <taxon>Actinomycetes</taxon>
        <taxon>Propionibacteriales</taxon>
        <taxon>Propionibacteriaceae</taxon>
        <taxon>Microlunatus</taxon>
    </lineage>
</organism>
<evidence type="ECO:0000313" key="3">
    <source>
        <dbReference type="Proteomes" id="UP001500051"/>
    </source>
</evidence>
<protein>
    <submittedName>
        <fullName evidence="2">Uncharacterized protein</fullName>
    </submittedName>
</protein>
<name>A0ABP7CT81_9ACTN</name>
<evidence type="ECO:0000256" key="1">
    <source>
        <dbReference type="SAM" id="MobiDB-lite"/>
    </source>
</evidence>
<dbReference type="EMBL" id="BAAAYX010000002">
    <property type="protein sequence ID" value="GAA3694924.1"/>
    <property type="molecule type" value="Genomic_DNA"/>
</dbReference>
<accession>A0ABP7CT81</accession>
<reference evidence="3" key="1">
    <citation type="journal article" date="2019" name="Int. J. Syst. Evol. Microbiol.">
        <title>The Global Catalogue of Microorganisms (GCM) 10K type strain sequencing project: providing services to taxonomists for standard genome sequencing and annotation.</title>
        <authorList>
            <consortium name="The Broad Institute Genomics Platform"/>
            <consortium name="The Broad Institute Genome Sequencing Center for Infectious Disease"/>
            <person name="Wu L."/>
            <person name="Ma J."/>
        </authorList>
    </citation>
    <scope>NUCLEOTIDE SEQUENCE [LARGE SCALE GENOMIC DNA]</scope>
    <source>
        <strain evidence="3">JCM 16548</strain>
    </source>
</reference>
<keyword evidence="3" id="KW-1185">Reference proteome</keyword>
<gene>
    <name evidence="2" type="ORF">GCM10022204_08360</name>
</gene>
<comment type="caution">
    <text evidence="2">The sequence shown here is derived from an EMBL/GenBank/DDBJ whole genome shotgun (WGS) entry which is preliminary data.</text>
</comment>
<proteinExistence type="predicted"/>